<proteinExistence type="predicted"/>
<reference evidence="2" key="1">
    <citation type="journal article" date="2020" name="Stud. Mycol.">
        <title>101 Dothideomycetes genomes: a test case for predicting lifestyles and emergence of pathogens.</title>
        <authorList>
            <person name="Haridas S."/>
            <person name="Albert R."/>
            <person name="Binder M."/>
            <person name="Bloem J."/>
            <person name="Labutti K."/>
            <person name="Salamov A."/>
            <person name="Andreopoulos B."/>
            <person name="Baker S."/>
            <person name="Barry K."/>
            <person name="Bills G."/>
            <person name="Bluhm B."/>
            <person name="Cannon C."/>
            <person name="Castanera R."/>
            <person name="Culley D."/>
            <person name="Daum C."/>
            <person name="Ezra D."/>
            <person name="Gonzalez J."/>
            <person name="Henrissat B."/>
            <person name="Kuo A."/>
            <person name="Liang C."/>
            <person name="Lipzen A."/>
            <person name="Lutzoni F."/>
            <person name="Magnuson J."/>
            <person name="Mondo S."/>
            <person name="Nolan M."/>
            <person name="Ohm R."/>
            <person name="Pangilinan J."/>
            <person name="Park H.-J."/>
            <person name="Ramirez L."/>
            <person name="Alfaro M."/>
            <person name="Sun H."/>
            <person name="Tritt A."/>
            <person name="Yoshinaga Y."/>
            <person name="Zwiers L.-H."/>
            <person name="Turgeon B."/>
            <person name="Goodwin S."/>
            <person name="Spatafora J."/>
            <person name="Crous P."/>
            <person name="Grigoriev I."/>
        </authorList>
    </citation>
    <scope>NUCLEOTIDE SEQUENCE</scope>
    <source>
        <strain evidence="2">CBS 122367</strain>
    </source>
</reference>
<feature type="compositionally biased region" description="Polar residues" evidence="1">
    <location>
        <begin position="151"/>
        <end position="160"/>
    </location>
</feature>
<dbReference type="EMBL" id="MU005632">
    <property type="protein sequence ID" value="KAF2676623.1"/>
    <property type="molecule type" value="Genomic_DNA"/>
</dbReference>
<keyword evidence="3" id="KW-1185">Reference proteome</keyword>
<feature type="region of interest" description="Disordered" evidence="1">
    <location>
        <begin position="137"/>
        <end position="160"/>
    </location>
</feature>
<accession>A0A6G1IF69</accession>
<dbReference type="Proteomes" id="UP000799291">
    <property type="component" value="Unassembled WGS sequence"/>
</dbReference>
<dbReference type="AlphaFoldDB" id="A0A6G1IF69"/>
<protein>
    <submittedName>
        <fullName evidence="2">Uncharacterized protein</fullName>
    </submittedName>
</protein>
<evidence type="ECO:0000313" key="3">
    <source>
        <dbReference type="Proteomes" id="UP000799291"/>
    </source>
</evidence>
<organism evidence="2 3">
    <name type="scientific">Lentithecium fluviatile CBS 122367</name>
    <dbReference type="NCBI Taxonomy" id="1168545"/>
    <lineage>
        <taxon>Eukaryota</taxon>
        <taxon>Fungi</taxon>
        <taxon>Dikarya</taxon>
        <taxon>Ascomycota</taxon>
        <taxon>Pezizomycotina</taxon>
        <taxon>Dothideomycetes</taxon>
        <taxon>Pleosporomycetidae</taxon>
        <taxon>Pleosporales</taxon>
        <taxon>Massarineae</taxon>
        <taxon>Lentitheciaceae</taxon>
        <taxon>Lentithecium</taxon>
    </lineage>
</organism>
<gene>
    <name evidence="2" type="ORF">K458DRAFT_410326</name>
</gene>
<evidence type="ECO:0000256" key="1">
    <source>
        <dbReference type="SAM" id="MobiDB-lite"/>
    </source>
</evidence>
<name>A0A6G1IF69_9PLEO</name>
<evidence type="ECO:0000313" key="2">
    <source>
        <dbReference type="EMBL" id="KAF2676623.1"/>
    </source>
</evidence>
<sequence>MENGKKIDEVWWQLEELLKLNYEGVGDLAFLGKLGVKKLDYENSIRLRNRPSHIPLYENNFLFLEVRVLHGLASHKSLNPALAHQRVCAIYSRAYNVRDATAFENTNPISGVSTARISECSPCETVPLGDAEAAVAWSAGPDTPHGPRTQVGHSSDVSIH</sequence>